<protein>
    <recommendedName>
        <fullName evidence="3">Single-stranded DNA-binding protein</fullName>
    </recommendedName>
</protein>
<dbReference type="InterPro" id="IPR000424">
    <property type="entry name" value="Primosome_PriB/ssb"/>
</dbReference>
<dbReference type="RefSeq" id="WP_111256165.1">
    <property type="nucleotide sequence ID" value="NZ_POTW01000047.1"/>
</dbReference>
<keyword evidence="1 2" id="KW-0238">DNA-binding</keyword>
<evidence type="ECO:0000256" key="4">
    <source>
        <dbReference type="SAM" id="MobiDB-lite"/>
    </source>
</evidence>
<dbReference type="CDD" id="cd04496">
    <property type="entry name" value="SSB_OBF"/>
    <property type="match status" value="1"/>
</dbReference>
<dbReference type="NCBIfam" id="TIGR00621">
    <property type="entry name" value="ssb"/>
    <property type="match status" value="1"/>
</dbReference>
<keyword evidence="6" id="KW-1185">Reference proteome</keyword>
<evidence type="ECO:0000256" key="2">
    <source>
        <dbReference type="PROSITE-ProRule" id="PRU00252"/>
    </source>
</evidence>
<organism evidence="5 6">
    <name type="scientific">Jiangella anatolica</name>
    <dbReference type="NCBI Taxonomy" id="2670374"/>
    <lineage>
        <taxon>Bacteria</taxon>
        <taxon>Bacillati</taxon>
        <taxon>Actinomycetota</taxon>
        <taxon>Actinomycetes</taxon>
        <taxon>Jiangellales</taxon>
        <taxon>Jiangellaceae</taxon>
        <taxon>Jiangella</taxon>
    </lineage>
</organism>
<dbReference type="Pfam" id="PF00436">
    <property type="entry name" value="SSB"/>
    <property type="match status" value="1"/>
</dbReference>
<dbReference type="InterPro" id="IPR012340">
    <property type="entry name" value="NA-bd_OB-fold"/>
</dbReference>
<dbReference type="Gene3D" id="2.40.50.140">
    <property type="entry name" value="Nucleic acid-binding proteins"/>
    <property type="match status" value="1"/>
</dbReference>
<evidence type="ECO:0000313" key="6">
    <source>
        <dbReference type="Proteomes" id="UP000248764"/>
    </source>
</evidence>
<dbReference type="GO" id="GO:0003697">
    <property type="term" value="F:single-stranded DNA binding"/>
    <property type="evidence" value="ECO:0007669"/>
    <property type="project" value="InterPro"/>
</dbReference>
<reference evidence="5 6" key="1">
    <citation type="submission" date="2018-01" db="EMBL/GenBank/DDBJ databases">
        <title>Draft genome sequence of Jiangella sp. GTF31.</title>
        <authorList>
            <person name="Sahin N."/>
            <person name="Ay H."/>
            <person name="Saygin H."/>
        </authorList>
    </citation>
    <scope>NUCLEOTIDE SEQUENCE [LARGE SCALE GENOMIC DNA]</scope>
    <source>
        <strain evidence="5 6">GTF31</strain>
    </source>
</reference>
<dbReference type="InterPro" id="IPR011344">
    <property type="entry name" value="ssDNA-bd"/>
</dbReference>
<dbReference type="PROSITE" id="PS50935">
    <property type="entry name" value="SSB"/>
    <property type="match status" value="1"/>
</dbReference>
<dbReference type="EMBL" id="POTW01000047">
    <property type="protein sequence ID" value="PZF81958.1"/>
    <property type="molecule type" value="Genomic_DNA"/>
</dbReference>
<feature type="compositionally biased region" description="Low complexity" evidence="4">
    <location>
        <begin position="324"/>
        <end position="353"/>
    </location>
</feature>
<dbReference type="PANTHER" id="PTHR10302:SF27">
    <property type="entry name" value="SINGLE-STRANDED DNA-BINDING PROTEIN"/>
    <property type="match status" value="1"/>
</dbReference>
<feature type="compositionally biased region" description="Basic and acidic residues" evidence="4">
    <location>
        <begin position="234"/>
        <end position="243"/>
    </location>
</feature>
<accession>A0A2W2BP23</accession>
<dbReference type="AlphaFoldDB" id="A0A2W2BP23"/>
<evidence type="ECO:0000256" key="3">
    <source>
        <dbReference type="RuleBase" id="RU000524"/>
    </source>
</evidence>
<dbReference type="GO" id="GO:0006260">
    <property type="term" value="P:DNA replication"/>
    <property type="evidence" value="ECO:0007669"/>
    <property type="project" value="InterPro"/>
</dbReference>
<dbReference type="GO" id="GO:0009295">
    <property type="term" value="C:nucleoid"/>
    <property type="evidence" value="ECO:0007669"/>
    <property type="project" value="TreeGrafter"/>
</dbReference>
<proteinExistence type="predicted"/>
<sequence>MSEVMITVVGNVATEPRMDETKKGERFASFRLACNSQRYDSRTRTWVDDDASYYTVYCWRAPLADNIKTSLHKGDPVLVYGRLKNREWRDDNNAMRVSPEITARSLGHDLYRGISLFTKVSRQPILPEDDDAVDSVRAAYLAQEQGVDRRTGEILAGQRRAGIQPAPGWPPDGARPMDGARSMDAGRPVAGVRQLASAPSMDTTPPELRTRPTGVMVLDATRPGETTRPADTARSTDARRPMDAGRPVAGAPRMMDGRPVANVPPVDGYSNGDRPANSAPAQVGDRLTAGDRMTADDRMMGGNRSSGPDPANDGDRATGEARSATVPAPATAANAETTTAGAETPLEGAGAPAKQASPPRAKTAQPKGDGARPDGTLPPRSTGRAGREKAGVSG</sequence>
<feature type="region of interest" description="Disordered" evidence="4">
    <location>
        <begin position="160"/>
        <end position="394"/>
    </location>
</feature>
<gene>
    <name evidence="5" type="ORF">C1I92_18675</name>
</gene>
<dbReference type="Proteomes" id="UP000248764">
    <property type="component" value="Unassembled WGS sequence"/>
</dbReference>
<dbReference type="PANTHER" id="PTHR10302">
    <property type="entry name" value="SINGLE-STRANDED DNA-BINDING PROTEIN"/>
    <property type="match status" value="1"/>
</dbReference>
<name>A0A2W2BP23_9ACTN</name>
<evidence type="ECO:0000313" key="5">
    <source>
        <dbReference type="EMBL" id="PZF81958.1"/>
    </source>
</evidence>
<dbReference type="SUPFAM" id="SSF50249">
    <property type="entry name" value="Nucleic acid-binding proteins"/>
    <property type="match status" value="1"/>
</dbReference>
<evidence type="ECO:0000256" key="1">
    <source>
        <dbReference type="ARBA" id="ARBA00023125"/>
    </source>
</evidence>
<feature type="compositionally biased region" description="Basic and acidic residues" evidence="4">
    <location>
        <begin position="385"/>
        <end position="394"/>
    </location>
</feature>
<comment type="caution">
    <text evidence="5">The sequence shown here is derived from an EMBL/GenBank/DDBJ whole genome shotgun (WGS) entry which is preliminary data.</text>
</comment>